<dbReference type="EMBL" id="NXLW01000020">
    <property type="protein sequence ID" value="RDU70420.1"/>
    <property type="molecule type" value="Genomic_DNA"/>
</dbReference>
<dbReference type="AlphaFoldDB" id="A0A3D8IZN6"/>
<dbReference type="RefSeq" id="WP_115582639.1">
    <property type="nucleotide sequence ID" value="NZ_NXLW01000020.1"/>
</dbReference>
<gene>
    <name evidence="4" type="ORF">CQA66_08405</name>
</gene>
<dbReference type="Gene3D" id="3.40.50.150">
    <property type="entry name" value="Vaccinia Virus protein VP39"/>
    <property type="match status" value="1"/>
</dbReference>
<dbReference type="Pfam" id="PF02086">
    <property type="entry name" value="MethyltransfD12"/>
    <property type="match status" value="1"/>
</dbReference>
<dbReference type="GO" id="GO:0032259">
    <property type="term" value="P:methylation"/>
    <property type="evidence" value="ECO:0007669"/>
    <property type="project" value="UniProtKB-KW"/>
</dbReference>
<dbReference type="GO" id="GO:0009307">
    <property type="term" value="P:DNA restriction-modification system"/>
    <property type="evidence" value="ECO:0007669"/>
    <property type="project" value="InterPro"/>
</dbReference>
<reference evidence="4 5" key="1">
    <citation type="submission" date="2018-04" db="EMBL/GenBank/DDBJ databases">
        <title>Novel Campyloabacter and Helicobacter Species and Strains.</title>
        <authorList>
            <person name="Mannion A.J."/>
            <person name="Shen Z."/>
            <person name="Fox J.G."/>
        </authorList>
    </citation>
    <scope>NUCLEOTIDE SEQUENCE [LARGE SCALE GENOMIC DNA]</scope>
    <source>
        <strain evidence="4 5">MIT 97-5075</strain>
    </source>
</reference>
<keyword evidence="1" id="KW-0489">Methyltransferase</keyword>
<dbReference type="GO" id="GO:0009007">
    <property type="term" value="F:site-specific DNA-methyltransferase (adenine-specific) activity"/>
    <property type="evidence" value="ECO:0007669"/>
    <property type="project" value="UniProtKB-EC"/>
</dbReference>
<organism evidence="4 5">
    <name type="scientific">Helicobacter aurati</name>
    <dbReference type="NCBI Taxonomy" id="137778"/>
    <lineage>
        <taxon>Bacteria</taxon>
        <taxon>Pseudomonadati</taxon>
        <taxon>Campylobacterota</taxon>
        <taxon>Epsilonproteobacteria</taxon>
        <taxon>Campylobacterales</taxon>
        <taxon>Helicobacteraceae</taxon>
        <taxon>Helicobacter</taxon>
    </lineage>
</organism>
<evidence type="ECO:0000256" key="1">
    <source>
        <dbReference type="ARBA" id="ARBA00022603"/>
    </source>
</evidence>
<dbReference type="InterPro" id="IPR029063">
    <property type="entry name" value="SAM-dependent_MTases_sf"/>
</dbReference>
<protein>
    <recommendedName>
        <fullName evidence="6">DNA adenine methylase</fullName>
    </recommendedName>
</protein>
<keyword evidence="2" id="KW-0808">Transferase</keyword>
<keyword evidence="3" id="KW-0949">S-adenosyl-L-methionine</keyword>
<evidence type="ECO:0000256" key="3">
    <source>
        <dbReference type="ARBA" id="ARBA00022691"/>
    </source>
</evidence>
<evidence type="ECO:0000313" key="5">
    <source>
        <dbReference type="Proteomes" id="UP000256424"/>
    </source>
</evidence>
<comment type="caution">
    <text evidence="4">The sequence shown here is derived from an EMBL/GenBank/DDBJ whole genome shotgun (WGS) entry which is preliminary data.</text>
</comment>
<evidence type="ECO:0008006" key="6">
    <source>
        <dbReference type="Google" id="ProtNLM"/>
    </source>
</evidence>
<name>A0A3D8IZN6_9HELI</name>
<evidence type="ECO:0000313" key="4">
    <source>
        <dbReference type="EMBL" id="RDU70420.1"/>
    </source>
</evidence>
<dbReference type="Proteomes" id="UP000256424">
    <property type="component" value="Unassembled WGS sequence"/>
</dbReference>
<dbReference type="SUPFAM" id="SSF53335">
    <property type="entry name" value="S-adenosyl-L-methionine-dependent methyltransferases"/>
    <property type="match status" value="1"/>
</dbReference>
<keyword evidence="5" id="KW-1185">Reference proteome</keyword>
<accession>A0A3D8IZN6</accession>
<dbReference type="InterPro" id="IPR012327">
    <property type="entry name" value="MeTrfase_D12"/>
</dbReference>
<sequence>MLSRKLEKINVGMPYLGSKRKICFKLFQRINELAPNAKYFYDLFGGGGCMSILAAHNGYKVTYNELNTDCFFFKISHE</sequence>
<proteinExistence type="predicted"/>
<evidence type="ECO:0000256" key="2">
    <source>
        <dbReference type="ARBA" id="ARBA00022679"/>
    </source>
</evidence>